<evidence type="ECO:0000256" key="1">
    <source>
        <dbReference type="SAM" id="MobiDB-lite"/>
    </source>
</evidence>
<feature type="compositionally biased region" description="Basic and acidic residues" evidence="1">
    <location>
        <begin position="599"/>
        <end position="616"/>
    </location>
</feature>
<feature type="region of interest" description="Disordered" evidence="1">
    <location>
        <begin position="501"/>
        <end position="572"/>
    </location>
</feature>
<sequence>MAELALVCQVKSAATEAKGDTGVRFPEDLIETLLCNETPIKGKIVNEIFSALDNNRPSIIRSLDTISLRCLAYLLLDSGVEAAQERGLYLLLDRSQPSANYNLIETMSPDLPSTDCLRLARRQLVHVLYRLFADVARGFALRRLAGKLLVELMLEQEDGCGLSPPVQEQDLTRIASIAHLETDAILKFFASVIIQNLHLSGLTTEFPWTPDDTKYRRTFFNYPELSNDDIIKSYTLYMREAEQEMPRDRDVLPGKVQGAERSAHTCYVLQSIHMDSTVLAKGTIFATSTPSSLLFIYAVDDIYGNHFSYIEVPIRSISRPIRSFASRCGGQDTSLRLPLESTKSITTDSRNQVMKGQYLILLSNEDLTGLQKAVDGAGGGVKLNDTETDSTVRRSSSMVIPLDMVEAVVRKSKRTSEARARRKADTNQTLPSSMPPKNMSQVSDTVCPPAVMVPSILSADGPDGKDEGCKFIDEVDGRLLGVIDEEAMECSQIDRFDLIGKPKSSKLHSNPITRNGVSQDARVPPTSPERTSSRPRKDKSSKPTATASQSRQQRSTLSDNRRPNLQLSNTQESLIFHPQRINRKVYTAHSKAVVDWDEDLRPSDEINEPGSDKENEVTSVSSPVFGDSSAFDRNLIDGHKKFGCKTNPTARKRKKPPAKSSHSATRKRGSRSGLISPEACIDNTSNLVECNGGPKKPQVNDIRMENAKGLSDNESMVTGKYTANDGNLNEICANDVSLLRTNEDKQDATAPEIVLDSKDDDGGASYATHISGCRHSRSTIDVQLLGAKGTGRGQNVGEKLTAAFQGETLSQCERHECIRGREVSAYSRKNQKGIGLSFQPSKEHLEITQLPEQGVPEGDEGNDILQGSGRDKTLDIVVRRTAPSKAQETGEEDCQKSVQELEMMTVGMERAVKLSSHDQWKEKDRADKFVSPLSNSAQCQYGELHVQLRDENTPVAQSERNDDSPDSAIERAEGRSYCERVYQSKAELHLAESDIAGSVSSENKGSVFARSPYTCNRRAHGYIAEHPRTTPKRSIVDNNGSPRLLSEGVMKLTASVRAVRCENLSQHLPLRAKKLVGGYTGEESGYDGGLEENSVEEEPSDADSMPAFIACGEESSVRKENSLGSPKDSVIDTQSFRYTGPSSSKASSASTKRTRTYSPLASCESQSAQRDIGRAAPLFHQWYKRIENRGQQPWRSPSQGELASVDSPWDTAVESSTHAKKGVKMSDGDTALQALQRDTQSMLLASSERLMRGLESEKRTVSKMLEMYRQQCDRVLDQLFDAHQERIKLCKQQMDLIQHHHADICQGLIRRLETNERCARKRTKSHLKLDLEERKRKKHRSS</sequence>
<feature type="compositionally biased region" description="Acidic residues" evidence="1">
    <location>
        <begin position="1089"/>
        <end position="1101"/>
    </location>
</feature>
<feature type="compositionally biased region" description="Polar residues" evidence="1">
    <location>
        <begin position="545"/>
        <end position="572"/>
    </location>
</feature>
<feature type="compositionally biased region" description="Basic and acidic residues" evidence="1">
    <location>
        <begin position="414"/>
        <end position="425"/>
    </location>
</feature>
<dbReference type="Proteomes" id="UP000326565">
    <property type="component" value="Unassembled WGS sequence"/>
</dbReference>
<keyword evidence="3" id="KW-1185">Reference proteome</keyword>
<gene>
    <name evidence="2" type="ORF">BDV29DRAFT_154169</name>
</gene>
<evidence type="ECO:0000313" key="3">
    <source>
        <dbReference type="Proteomes" id="UP000326565"/>
    </source>
</evidence>
<organism evidence="2 3">
    <name type="scientific">Aspergillus leporis</name>
    <dbReference type="NCBI Taxonomy" id="41062"/>
    <lineage>
        <taxon>Eukaryota</taxon>
        <taxon>Fungi</taxon>
        <taxon>Dikarya</taxon>
        <taxon>Ascomycota</taxon>
        <taxon>Pezizomycotina</taxon>
        <taxon>Eurotiomycetes</taxon>
        <taxon>Eurotiomycetidae</taxon>
        <taxon>Eurotiales</taxon>
        <taxon>Aspergillaceae</taxon>
        <taxon>Aspergillus</taxon>
        <taxon>Aspergillus subgen. Circumdati</taxon>
    </lineage>
</organism>
<dbReference type="OrthoDB" id="5374844at2759"/>
<dbReference type="EMBL" id="ML732174">
    <property type="protein sequence ID" value="KAB8076919.1"/>
    <property type="molecule type" value="Genomic_DNA"/>
</dbReference>
<feature type="compositionally biased region" description="Polar residues" evidence="1">
    <location>
        <begin position="507"/>
        <end position="518"/>
    </location>
</feature>
<feature type="region of interest" description="Disordered" evidence="1">
    <location>
        <begin position="411"/>
        <end position="445"/>
    </location>
</feature>
<feature type="compositionally biased region" description="Polar residues" evidence="1">
    <location>
        <begin position="1131"/>
        <end position="1141"/>
    </location>
</feature>
<evidence type="ECO:0000313" key="2">
    <source>
        <dbReference type="EMBL" id="KAB8076919.1"/>
    </source>
</evidence>
<reference evidence="2 3" key="1">
    <citation type="submission" date="2019-04" db="EMBL/GenBank/DDBJ databases">
        <title>Friends and foes A comparative genomics study of 23 Aspergillus species from section Flavi.</title>
        <authorList>
            <consortium name="DOE Joint Genome Institute"/>
            <person name="Kjaerbolling I."/>
            <person name="Vesth T."/>
            <person name="Frisvad J.C."/>
            <person name="Nybo J.L."/>
            <person name="Theobald S."/>
            <person name="Kildgaard S."/>
            <person name="Isbrandt T."/>
            <person name="Kuo A."/>
            <person name="Sato A."/>
            <person name="Lyhne E.K."/>
            <person name="Kogle M.E."/>
            <person name="Wiebenga A."/>
            <person name="Kun R.S."/>
            <person name="Lubbers R.J."/>
            <person name="Makela M.R."/>
            <person name="Barry K."/>
            <person name="Chovatia M."/>
            <person name="Clum A."/>
            <person name="Daum C."/>
            <person name="Haridas S."/>
            <person name="He G."/>
            <person name="LaButti K."/>
            <person name="Lipzen A."/>
            <person name="Mondo S."/>
            <person name="Riley R."/>
            <person name="Salamov A."/>
            <person name="Simmons B.A."/>
            <person name="Magnuson J.K."/>
            <person name="Henrissat B."/>
            <person name="Mortensen U.H."/>
            <person name="Larsen T.O."/>
            <person name="Devries R.P."/>
            <person name="Grigoriev I.V."/>
            <person name="Machida M."/>
            <person name="Baker S.E."/>
            <person name="Andersen M.R."/>
        </authorList>
    </citation>
    <scope>NUCLEOTIDE SEQUENCE [LARGE SCALE GENOMIC DNA]</scope>
    <source>
        <strain evidence="2 3">CBS 151.66</strain>
    </source>
</reference>
<accession>A0A5N5X881</accession>
<feature type="compositionally biased region" description="Low complexity" evidence="1">
    <location>
        <begin position="1142"/>
        <end position="1151"/>
    </location>
</feature>
<name>A0A5N5X881_9EURO</name>
<feature type="region of interest" description="Disordered" evidence="1">
    <location>
        <begin position="1115"/>
        <end position="1162"/>
    </location>
</feature>
<feature type="region of interest" description="Disordered" evidence="1">
    <location>
        <begin position="1083"/>
        <end position="1102"/>
    </location>
</feature>
<protein>
    <submittedName>
        <fullName evidence="2">Uncharacterized protein</fullName>
    </submittedName>
</protein>
<feature type="region of interest" description="Disordered" evidence="1">
    <location>
        <begin position="599"/>
        <end position="678"/>
    </location>
</feature>
<proteinExistence type="predicted"/>